<accession>A0A0D6AXF1</accession>
<dbReference type="EMBL" id="AP014800">
    <property type="protein sequence ID" value="BAQ67598.1"/>
    <property type="molecule type" value="Genomic_DNA"/>
</dbReference>
<proteinExistence type="predicted"/>
<dbReference type="AlphaFoldDB" id="A0A0D6AXF1"/>
<evidence type="ECO:0000313" key="1">
    <source>
        <dbReference type="EMBL" id="BAQ67598.1"/>
    </source>
</evidence>
<dbReference type="eggNOG" id="ENOG502ZBRH">
    <property type="taxonomic scope" value="Bacteria"/>
</dbReference>
<dbReference type="PATRIC" id="fig|35806.4.peg.439"/>
<sequence>MDASGDRMLGLLVRCRFDTGDLAMFTGHGTVDWEGVTYLGAGQMLSVGEAQATSGEGIPGLSITLSGLDPEVVALAELEEFQRRRVTVFLALFDETGQIETADVLFDGVADTMESDDGPDTATTTLALEPRSMALGRKFPFYYLPEDQKKRFPGDQGFDLVQAIQNREDTWGRT</sequence>
<gene>
    <name evidence="1" type="ORF">NHU_00428</name>
</gene>
<protein>
    <submittedName>
        <fullName evidence="1">Uncharacterized protein</fullName>
    </submittedName>
</protein>
<dbReference type="Proteomes" id="UP000064912">
    <property type="component" value="Chromosome"/>
</dbReference>
<name>A0A0D6AXF1_RHOSU</name>
<organism evidence="1 2">
    <name type="scientific">Rhodovulum sulfidophilum</name>
    <name type="common">Rhodobacter sulfidophilus</name>
    <dbReference type="NCBI Taxonomy" id="35806"/>
    <lineage>
        <taxon>Bacteria</taxon>
        <taxon>Pseudomonadati</taxon>
        <taxon>Pseudomonadota</taxon>
        <taxon>Alphaproteobacteria</taxon>
        <taxon>Rhodobacterales</taxon>
        <taxon>Paracoccaceae</taxon>
        <taxon>Rhodovulum</taxon>
    </lineage>
</organism>
<reference evidence="1 2" key="1">
    <citation type="submission" date="2015-02" db="EMBL/GenBank/DDBJ databases">
        <title>Genome sequene of Rhodovulum sulfidophilum DSM 2351.</title>
        <authorList>
            <person name="Nagao N."/>
        </authorList>
    </citation>
    <scope>NUCLEOTIDE SEQUENCE [LARGE SCALE GENOMIC DNA]</scope>
    <source>
        <strain evidence="1 2">DSM 2351</strain>
    </source>
</reference>
<evidence type="ECO:0000313" key="2">
    <source>
        <dbReference type="Proteomes" id="UP000064912"/>
    </source>
</evidence>
<dbReference type="KEGG" id="rsu:NHU_00428"/>